<comment type="caution">
    <text evidence="1">The sequence shown here is derived from an EMBL/GenBank/DDBJ whole genome shotgun (WGS) entry which is preliminary data.</text>
</comment>
<dbReference type="RefSeq" id="WP_314513002.1">
    <property type="nucleotide sequence ID" value="NZ_JASJOU010000006.1"/>
</dbReference>
<protein>
    <submittedName>
        <fullName evidence="1">Uncharacterized protein</fullName>
    </submittedName>
</protein>
<name>A0AAE3UEZ5_9BACT</name>
<dbReference type="Proteomes" id="UP001232063">
    <property type="component" value="Unassembled WGS sequence"/>
</dbReference>
<proteinExistence type="predicted"/>
<dbReference type="AlphaFoldDB" id="A0AAE3UEZ5"/>
<evidence type="ECO:0000313" key="2">
    <source>
        <dbReference type="Proteomes" id="UP001232063"/>
    </source>
</evidence>
<gene>
    <name evidence="1" type="ORF">QNI22_18880</name>
</gene>
<accession>A0AAE3UEZ5</accession>
<organism evidence="1 2">
    <name type="scientific">Xanthocytophaga agilis</name>
    <dbReference type="NCBI Taxonomy" id="3048010"/>
    <lineage>
        <taxon>Bacteria</taxon>
        <taxon>Pseudomonadati</taxon>
        <taxon>Bacteroidota</taxon>
        <taxon>Cytophagia</taxon>
        <taxon>Cytophagales</taxon>
        <taxon>Rhodocytophagaceae</taxon>
        <taxon>Xanthocytophaga</taxon>
    </lineage>
</organism>
<evidence type="ECO:0000313" key="1">
    <source>
        <dbReference type="EMBL" id="MDJ1502740.1"/>
    </source>
</evidence>
<dbReference type="EMBL" id="JASJOU010000006">
    <property type="protein sequence ID" value="MDJ1502740.1"/>
    <property type="molecule type" value="Genomic_DNA"/>
</dbReference>
<keyword evidence="2" id="KW-1185">Reference proteome</keyword>
<sequence length="139" mass="14630">MSNVVIDSKTDNTSVLGEKIITTLSLILTSYSPASFGIDYDVQYSGPFGNGHQKSTQPTPLTGNGQFQISNSPQVIVTVSNFTPNNATISVHINVTVKKGLISKSIFDNTLAGSFSNTAPFSVFNLIANNIGESAAQGT</sequence>
<reference evidence="1" key="1">
    <citation type="submission" date="2023-05" db="EMBL/GenBank/DDBJ databases">
        <authorList>
            <person name="Zhang X."/>
        </authorList>
    </citation>
    <scope>NUCLEOTIDE SEQUENCE</scope>
    <source>
        <strain evidence="1">BD1B2-1</strain>
    </source>
</reference>